<dbReference type="EnsemblPlants" id="AET2Gv20236100.2">
    <property type="protein sequence ID" value="AET2Gv20236100.2"/>
    <property type="gene ID" value="AET2Gv20236100"/>
</dbReference>
<protein>
    <submittedName>
        <fullName evidence="2">Uncharacterized protein</fullName>
    </submittedName>
</protein>
<organism evidence="2 3">
    <name type="scientific">Aegilops tauschii subsp. strangulata</name>
    <name type="common">Goatgrass</name>
    <dbReference type="NCBI Taxonomy" id="200361"/>
    <lineage>
        <taxon>Eukaryota</taxon>
        <taxon>Viridiplantae</taxon>
        <taxon>Streptophyta</taxon>
        <taxon>Embryophyta</taxon>
        <taxon>Tracheophyta</taxon>
        <taxon>Spermatophyta</taxon>
        <taxon>Magnoliopsida</taxon>
        <taxon>Liliopsida</taxon>
        <taxon>Poales</taxon>
        <taxon>Poaceae</taxon>
        <taxon>BOP clade</taxon>
        <taxon>Pooideae</taxon>
        <taxon>Triticodae</taxon>
        <taxon>Triticeae</taxon>
        <taxon>Triticinae</taxon>
        <taxon>Aegilops</taxon>
    </lineage>
</organism>
<dbReference type="AlphaFoldDB" id="A0A453ARL6"/>
<keyword evidence="3" id="KW-1185">Reference proteome</keyword>
<dbReference type="Proteomes" id="UP000015105">
    <property type="component" value="Chromosome 2D"/>
</dbReference>
<sequence length="96" mass="10022">PDSQTAQLRPPPSPPTLLPLLRPPHGEGRAMQAAAARARRLLASPAASGIQGILSASHRGCAAAAELVLLPHLENGFPASRSSPDHTRSFSSHLPR</sequence>
<reference evidence="3" key="2">
    <citation type="journal article" date="2017" name="Nat. Plants">
        <title>The Aegilops tauschii genome reveals multiple impacts of transposons.</title>
        <authorList>
            <person name="Zhao G."/>
            <person name="Zou C."/>
            <person name="Li K."/>
            <person name="Wang K."/>
            <person name="Li T."/>
            <person name="Gao L."/>
            <person name="Zhang X."/>
            <person name="Wang H."/>
            <person name="Yang Z."/>
            <person name="Liu X."/>
            <person name="Jiang W."/>
            <person name="Mao L."/>
            <person name="Kong X."/>
            <person name="Jiao Y."/>
            <person name="Jia J."/>
        </authorList>
    </citation>
    <scope>NUCLEOTIDE SEQUENCE [LARGE SCALE GENOMIC DNA]</scope>
    <source>
        <strain evidence="3">cv. AL8/78</strain>
    </source>
</reference>
<name>A0A453ARL6_AEGTS</name>
<evidence type="ECO:0000313" key="2">
    <source>
        <dbReference type="EnsemblPlants" id="AET2Gv20236100.2"/>
    </source>
</evidence>
<dbReference type="Gramene" id="AET2Gv20236100.2">
    <property type="protein sequence ID" value="AET2Gv20236100.2"/>
    <property type="gene ID" value="AET2Gv20236100"/>
</dbReference>
<feature type="region of interest" description="Disordered" evidence="1">
    <location>
        <begin position="74"/>
        <end position="96"/>
    </location>
</feature>
<reference evidence="2" key="5">
    <citation type="journal article" date="2021" name="G3 (Bethesda)">
        <title>Aegilops tauschii genome assembly Aet v5.0 features greater sequence contiguity and improved annotation.</title>
        <authorList>
            <person name="Wang L."/>
            <person name="Zhu T."/>
            <person name="Rodriguez J.C."/>
            <person name="Deal K.R."/>
            <person name="Dubcovsky J."/>
            <person name="McGuire P.E."/>
            <person name="Lux T."/>
            <person name="Spannagl M."/>
            <person name="Mayer K.F.X."/>
            <person name="Baldrich P."/>
            <person name="Meyers B.C."/>
            <person name="Huo N."/>
            <person name="Gu Y.Q."/>
            <person name="Zhou H."/>
            <person name="Devos K.M."/>
            <person name="Bennetzen J.L."/>
            <person name="Unver T."/>
            <person name="Budak H."/>
            <person name="Gulick P.J."/>
            <person name="Galiba G."/>
            <person name="Kalapos B."/>
            <person name="Nelson D.R."/>
            <person name="Li P."/>
            <person name="You F.M."/>
            <person name="Luo M.C."/>
            <person name="Dvorak J."/>
        </authorList>
    </citation>
    <scope>NUCLEOTIDE SEQUENCE [LARGE SCALE GENOMIC DNA]</scope>
    <source>
        <strain evidence="2">cv. AL8/78</strain>
    </source>
</reference>
<proteinExistence type="predicted"/>
<reference evidence="2" key="3">
    <citation type="journal article" date="2017" name="Nature">
        <title>Genome sequence of the progenitor of the wheat D genome Aegilops tauschii.</title>
        <authorList>
            <person name="Luo M.C."/>
            <person name="Gu Y.Q."/>
            <person name="Puiu D."/>
            <person name="Wang H."/>
            <person name="Twardziok S.O."/>
            <person name="Deal K.R."/>
            <person name="Huo N."/>
            <person name="Zhu T."/>
            <person name="Wang L."/>
            <person name="Wang Y."/>
            <person name="McGuire P.E."/>
            <person name="Liu S."/>
            <person name="Long H."/>
            <person name="Ramasamy R.K."/>
            <person name="Rodriguez J.C."/>
            <person name="Van S.L."/>
            <person name="Yuan L."/>
            <person name="Wang Z."/>
            <person name="Xia Z."/>
            <person name="Xiao L."/>
            <person name="Anderson O.D."/>
            <person name="Ouyang S."/>
            <person name="Liang Y."/>
            <person name="Zimin A.V."/>
            <person name="Pertea G."/>
            <person name="Qi P."/>
            <person name="Bennetzen J.L."/>
            <person name="Dai X."/>
            <person name="Dawson M.W."/>
            <person name="Muller H.G."/>
            <person name="Kugler K."/>
            <person name="Rivarola-Duarte L."/>
            <person name="Spannagl M."/>
            <person name="Mayer K.F.X."/>
            <person name="Lu F.H."/>
            <person name="Bevan M.W."/>
            <person name="Leroy P."/>
            <person name="Li P."/>
            <person name="You F.M."/>
            <person name="Sun Q."/>
            <person name="Liu Z."/>
            <person name="Lyons E."/>
            <person name="Wicker T."/>
            <person name="Salzberg S.L."/>
            <person name="Devos K.M."/>
            <person name="Dvorak J."/>
        </authorList>
    </citation>
    <scope>NUCLEOTIDE SEQUENCE [LARGE SCALE GENOMIC DNA]</scope>
    <source>
        <strain evidence="2">cv. AL8/78</strain>
    </source>
</reference>
<feature type="region of interest" description="Disordered" evidence="1">
    <location>
        <begin position="1"/>
        <end position="28"/>
    </location>
</feature>
<reference evidence="2" key="4">
    <citation type="submission" date="2019-03" db="UniProtKB">
        <authorList>
            <consortium name="EnsemblPlants"/>
        </authorList>
    </citation>
    <scope>IDENTIFICATION</scope>
</reference>
<evidence type="ECO:0000256" key="1">
    <source>
        <dbReference type="SAM" id="MobiDB-lite"/>
    </source>
</evidence>
<accession>A0A453ARL6</accession>
<evidence type="ECO:0000313" key="3">
    <source>
        <dbReference type="Proteomes" id="UP000015105"/>
    </source>
</evidence>
<reference evidence="3" key="1">
    <citation type="journal article" date="2014" name="Science">
        <title>Ancient hybridizations among the ancestral genomes of bread wheat.</title>
        <authorList>
            <consortium name="International Wheat Genome Sequencing Consortium,"/>
            <person name="Marcussen T."/>
            <person name="Sandve S.R."/>
            <person name="Heier L."/>
            <person name="Spannagl M."/>
            <person name="Pfeifer M."/>
            <person name="Jakobsen K.S."/>
            <person name="Wulff B.B."/>
            <person name="Steuernagel B."/>
            <person name="Mayer K.F."/>
            <person name="Olsen O.A."/>
        </authorList>
    </citation>
    <scope>NUCLEOTIDE SEQUENCE [LARGE SCALE GENOMIC DNA]</scope>
    <source>
        <strain evidence="3">cv. AL8/78</strain>
    </source>
</reference>